<proteinExistence type="predicted"/>
<accession>A0A2H1V762</accession>
<reference evidence="1" key="1">
    <citation type="submission" date="2016-07" db="EMBL/GenBank/DDBJ databases">
        <authorList>
            <person name="Bretaudeau A."/>
        </authorList>
    </citation>
    <scope>NUCLEOTIDE SEQUENCE</scope>
    <source>
        <strain evidence="1">Rice</strain>
        <tissue evidence="1">Whole body</tissue>
    </source>
</reference>
<gene>
    <name evidence="1" type="ORF">SFRICE_006118</name>
</gene>
<organism evidence="1">
    <name type="scientific">Spodoptera frugiperda</name>
    <name type="common">Fall armyworm</name>
    <dbReference type="NCBI Taxonomy" id="7108"/>
    <lineage>
        <taxon>Eukaryota</taxon>
        <taxon>Metazoa</taxon>
        <taxon>Ecdysozoa</taxon>
        <taxon>Arthropoda</taxon>
        <taxon>Hexapoda</taxon>
        <taxon>Insecta</taxon>
        <taxon>Pterygota</taxon>
        <taxon>Neoptera</taxon>
        <taxon>Endopterygota</taxon>
        <taxon>Lepidoptera</taxon>
        <taxon>Glossata</taxon>
        <taxon>Ditrysia</taxon>
        <taxon>Noctuoidea</taxon>
        <taxon>Noctuidae</taxon>
        <taxon>Amphipyrinae</taxon>
        <taxon>Spodoptera</taxon>
    </lineage>
</organism>
<sequence length="63" mass="7307">MYKLEHKLSVGEPCFTTNGSARLELYHSLTENRRETTLALCFDVFAKSFMLLRCYVATELRDS</sequence>
<dbReference type="EMBL" id="ODYU01000783">
    <property type="protein sequence ID" value="SOQ36094.1"/>
    <property type="molecule type" value="Genomic_DNA"/>
</dbReference>
<dbReference type="AlphaFoldDB" id="A0A2H1V762"/>
<evidence type="ECO:0000313" key="1">
    <source>
        <dbReference type="EMBL" id="SOQ36094.1"/>
    </source>
</evidence>
<protein>
    <submittedName>
        <fullName evidence="1">SFRICE_006118</fullName>
    </submittedName>
</protein>
<name>A0A2H1V762_SPOFR</name>